<feature type="transmembrane region" description="Helical" evidence="1">
    <location>
        <begin position="68"/>
        <end position="94"/>
    </location>
</feature>
<feature type="transmembrane region" description="Helical" evidence="1">
    <location>
        <begin position="37"/>
        <end position="56"/>
    </location>
</feature>
<keyword evidence="1" id="KW-1133">Transmembrane helix</keyword>
<reference evidence="2 3" key="1">
    <citation type="submission" date="2017-03" db="EMBL/GenBank/DDBJ databases">
        <title>Draft genime sequence of the acidophilic sulfur-oxidizing bacterium Acidithiobacillus sp. SH, isolated from seawater.</title>
        <authorList>
            <person name="Sharmin S."/>
            <person name="Tokuhisa M."/>
            <person name="Kanao T."/>
            <person name="Kamimura K."/>
        </authorList>
    </citation>
    <scope>NUCLEOTIDE SEQUENCE [LARGE SCALE GENOMIC DNA]</scope>
    <source>
        <strain evidence="2 3">SH</strain>
    </source>
</reference>
<keyword evidence="1" id="KW-0472">Membrane</keyword>
<keyword evidence="3" id="KW-1185">Reference proteome</keyword>
<gene>
    <name evidence="2" type="ORF">B1757_02540</name>
</gene>
<evidence type="ECO:0000256" key="1">
    <source>
        <dbReference type="SAM" id="Phobius"/>
    </source>
</evidence>
<keyword evidence="1" id="KW-0812">Transmembrane</keyword>
<comment type="caution">
    <text evidence="2">The sequence shown here is derived from an EMBL/GenBank/DDBJ whole genome shotgun (WGS) entry which is preliminary data.</text>
</comment>
<organism evidence="2 3">
    <name type="scientific">Acidithiobacillus marinus</name>
    <dbReference type="NCBI Taxonomy" id="187490"/>
    <lineage>
        <taxon>Bacteria</taxon>
        <taxon>Pseudomonadati</taxon>
        <taxon>Pseudomonadota</taxon>
        <taxon>Acidithiobacillia</taxon>
        <taxon>Acidithiobacillales</taxon>
        <taxon>Acidithiobacillaceae</taxon>
        <taxon>Acidithiobacillus</taxon>
    </lineage>
</organism>
<name>A0A2I1DPR0_9PROT</name>
<proteinExistence type="predicted"/>
<sequence length="107" mass="11715">MITKSKEHDMRLSTQEKQGILNAKARAMQERIKRTRWICGASIATIVTTVAAAVYFRSDIIALNHAGGWPGFIVTFGGCCLLAIALTVLFAIILPDDLKQALGRGWL</sequence>
<dbReference type="InParanoid" id="A0A2I1DPR0"/>
<protein>
    <submittedName>
        <fullName evidence="2">Uncharacterized protein</fullName>
    </submittedName>
</protein>
<dbReference type="AlphaFoldDB" id="A0A2I1DPR0"/>
<dbReference type="EMBL" id="MXAV01000006">
    <property type="protein sequence ID" value="PKY11856.1"/>
    <property type="molecule type" value="Genomic_DNA"/>
</dbReference>
<evidence type="ECO:0000313" key="2">
    <source>
        <dbReference type="EMBL" id="PKY11856.1"/>
    </source>
</evidence>
<accession>A0A2I1DPR0</accession>
<evidence type="ECO:0000313" key="3">
    <source>
        <dbReference type="Proteomes" id="UP000234329"/>
    </source>
</evidence>
<dbReference type="Proteomes" id="UP000234329">
    <property type="component" value="Unassembled WGS sequence"/>
</dbReference>